<dbReference type="EMBL" id="VYXP01000002">
    <property type="protein sequence ID" value="KAA9133561.1"/>
    <property type="molecule type" value="Genomic_DNA"/>
</dbReference>
<dbReference type="Gene3D" id="2.40.50.100">
    <property type="match status" value="1"/>
</dbReference>
<feature type="transmembrane region" description="Helical" evidence="5">
    <location>
        <begin position="6"/>
        <end position="27"/>
    </location>
</feature>
<keyword evidence="3" id="KW-0813">Transport</keyword>
<dbReference type="GO" id="GO:0015562">
    <property type="term" value="F:efflux transmembrane transporter activity"/>
    <property type="evidence" value="ECO:0007669"/>
    <property type="project" value="TreeGrafter"/>
</dbReference>
<evidence type="ECO:0000313" key="9">
    <source>
        <dbReference type="Proteomes" id="UP000325372"/>
    </source>
</evidence>
<evidence type="ECO:0000259" key="7">
    <source>
        <dbReference type="Pfam" id="PF25967"/>
    </source>
</evidence>
<organism evidence="8 9">
    <name type="scientific">Marinihelvus fidelis</name>
    <dbReference type="NCBI Taxonomy" id="2613842"/>
    <lineage>
        <taxon>Bacteria</taxon>
        <taxon>Pseudomonadati</taxon>
        <taxon>Pseudomonadota</taxon>
        <taxon>Gammaproteobacteria</taxon>
        <taxon>Chromatiales</taxon>
        <taxon>Wenzhouxiangellaceae</taxon>
        <taxon>Marinihelvus</taxon>
    </lineage>
</organism>
<evidence type="ECO:0000256" key="4">
    <source>
        <dbReference type="SAM" id="Coils"/>
    </source>
</evidence>
<feature type="coiled-coil region" evidence="4">
    <location>
        <begin position="160"/>
        <end position="187"/>
    </location>
</feature>
<dbReference type="Gene3D" id="1.10.287.470">
    <property type="entry name" value="Helix hairpin bin"/>
    <property type="match status" value="1"/>
</dbReference>
<keyword evidence="9" id="KW-1185">Reference proteome</keyword>
<sequence length="395" mass="42157">MLTKFFRYLLPLGLIVLSIIVLFGLVARSAAKRPERNVDEQQAVLVETIRAETRSLNLVVRSQGAVRPRTETTLVAEVSGRIVSVSPNFVAGGSFSAGETLLEIDPSDYAAAVKRAEAALASRHALLADEQARSEQAIKDWRNLGKSGDVPELVARKPQLADATANVLAAEADLEKARRDLQRTRISVPYDGLVREKIADIGQYAAPGAQLGVTFAVDSAEIRLPVSAADLAYLELPGTAEADPESAPAVSLQADVGGTARRWDARIIRTEGVIDEASRVLYAVAQVVDPYGLLGQSTQPELRVGTFVSAAIEGRHVDNVVVLPRYVLRNDNTVLVANAENELEVRQVGVVRAGADVVYIDSGVSDGERVVTTTLDAPIPGTRLAIAGEPAAETE</sequence>
<reference evidence="8 9" key="1">
    <citation type="submission" date="2019-09" db="EMBL/GenBank/DDBJ databases">
        <title>Wenzhouxiangella sp. Genome sequencing and assembly.</title>
        <authorList>
            <person name="Zhang R."/>
        </authorList>
    </citation>
    <scope>NUCLEOTIDE SEQUENCE [LARGE SCALE GENOMIC DNA]</scope>
    <source>
        <strain evidence="8 9">W260</strain>
    </source>
</reference>
<keyword evidence="5" id="KW-1133">Transmembrane helix</keyword>
<keyword evidence="5" id="KW-0812">Transmembrane</keyword>
<keyword evidence="4" id="KW-0175">Coiled coil</keyword>
<evidence type="ECO:0000256" key="2">
    <source>
        <dbReference type="ARBA" id="ARBA00009477"/>
    </source>
</evidence>
<dbReference type="Gene3D" id="2.40.30.170">
    <property type="match status" value="1"/>
</dbReference>
<proteinExistence type="inferred from homology"/>
<dbReference type="PANTHER" id="PTHR30469">
    <property type="entry name" value="MULTIDRUG RESISTANCE PROTEIN MDTA"/>
    <property type="match status" value="1"/>
</dbReference>
<dbReference type="SUPFAM" id="SSF111369">
    <property type="entry name" value="HlyD-like secretion proteins"/>
    <property type="match status" value="1"/>
</dbReference>
<accession>A0A5N0TG31</accession>
<dbReference type="Gene3D" id="2.40.420.20">
    <property type="match status" value="1"/>
</dbReference>
<dbReference type="InterPro" id="IPR058625">
    <property type="entry name" value="MdtA-like_BSH"/>
</dbReference>
<evidence type="ECO:0000259" key="6">
    <source>
        <dbReference type="Pfam" id="PF25917"/>
    </source>
</evidence>
<gene>
    <name evidence="8" type="ORF">F3N42_04225</name>
</gene>
<comment type="caution">
    <text evidence="8">The sequence shown here is derived from an EMBL/GenBank/DDBJ whole genome shotgun (WGS) entry which is preliminary data.</text>
</comment>
<evidence type="ECO:0000313" key="8">
    <source>
        <dbReference type="EMBL" id="KAA9133561.1"/>
    </source>
</evidence>
<keyword evidence="5" id="KW-0472">Membrane</keyword>
<dbReference type="AlphaFoldDB" id="A0A5N0TG31"/>
<protein>
    <submittedName>
        <fullName evidence="8">Efflux RND transporter periplasmic adaptor subunit</fullName>
    </submittedName>
</protein>
<dbReference type="InterPro" id="IPR058627">
    <property type="entry name" value="MdtA-like_C"/>
</dbReference>
<dbReference type="PANTHER" id="PTHR30469:SF12">
    <property type="entry name" value="MULTIDRUG RESISTANCE PROTEIN MDTA"/>
    <property type="match status" value="1"/>
</dbReference>
<dbReference type="Proteomes" id="UP000325372">
    <property type="component" value="Unassembled WGS sequence"/>
</dbReference>
<comment type="subcellular location">
    <subcellularLocation>
        <location evidence="1">Cell envelope</location>
    </subcellularLocation>
</comment>
<name>A0A5N0TG31_9GAMM</name>
<evidence type="ECO:0000256" key="1">
    <source>
        <dbReference type="ARBA" id="ARBA00004196"/>
    </source>
</evidence>
<dbReference type="Pfam" id="PF25967">
    <property type="entry name" value="RND-MFP_C"/>
    <property type="match status" value="1"/>
</dbReference>
<dbReference type="InterPro" id="IPR006143">
    <property type="entry name" value="RND_pump_MFP"/>
</dbReference>
<feature type="domain" description="Multidrug resistance protein MdtA-like barrel-sandwich hybrid" evidence="6">
    <location>
        <begin position="73"/>
        <end position="211"/>
    </location>
</feature>
<feature type="domain" description="Multidrug resistance protein MdtA-like C-terminal permuted SH3" evidence="7">
    <location>
        <begin position="330"/>
        <end position="376"/>
    </location>
</feature>
<dbReference type="RefSeq" id="WP_150863123.1">
    <property type="nucleotide sequence ID" value="NZ_VYXP01000002.1"/>
</dbReference>
<evidence type="ECO:0000256" key="3">
    <source>
        <dbReference type="ARBA" id="ARBA00022448"/>
    </source>
</evidence>
<dbReference type="GO" id="GO:1990281">
    <property type="term" value="C:efflux pump complex"/>
    <property type="evidence" value="ECO:0007669"/>
    <property type="project" value="TreeGrafter"/>
</dbReference>
<comment type="similarity">
    <text evidence="2">Belongs to the membrane fusion protein (MFP) (TC 8.A.1) family.</text>
</comment>
<dbReference type="NCBIfam" id="TIGR01730">
    <property type="entry name" value="RND_mfp"/>
    <property type="match status" value="1"/>
</dbReference>
<evidence type="ECO:0000256" key="5">
    <source>
        <dbReference type="SAM" id="Phobius"/>
    </source>
</evidence>
<dbReference type="Pfam" id="PF25917">
    <property type="entry name" value="BSH_RND"/>
    <property type="match status" value="1"/>
</dbReference>